<protein>
    <recommendedName>
        <fullName evidence="4">Oxidase FUB9</fullName>
    </recommendedName>
    <alternativeName>
        <fullName evidence="5">Fusaric acid biosynthesis protein 9</fullName>
    </alternativeName>
</protein>
<dbReference type="SUPFAM" id="SSF51395">
    <property type="entry name" value="FMN-linked oxidoreductases"/>
    <property type="match status" value="1"/>
</dbReference>
<comment type="cofactor">
    <cofactor evidence="1">
        <name>FMN</name>
        <dbReference type="ChEBI" id="CHEBI:58210"/>
    </cofactor>
</comment>
<dbReference type="GO" id="GO:0005737">
    <property type="term" value="C:cytoplasm"/>
    <property type="evidence" value="ECO:0007669"/>
    <property type="project" value="UniProtKB-ARBA"/>
</dbReference>
<comment type="caution">
    <text evidence="7">The sequence shown here is derived from an EMBL/GenBank/DDBJ whole genome shotgun (WGS) entry which is preliminary data.</text>
</comment>
<dbReference type="PRINTS" id="PR00081">
    <property type="entry name" value="GDHRDH"/>
</dbReference>
<comment type="similarity">
    <text evidence="3">Belongs to the FMN-dependent alpha-hydroxy acid dehydrogenase family.</text>
</comment>
<dbReference type="PANTHER" id="PTHR10578">
    <property type="entry name" value="S -2-HYDROXY-ACID OXIDASE-RELATED"/>
    <property type="match status" value="1"/>
</dbReference>
<dbReference type="InterPro" id="IPR013785">
    <property type="entry name" value="Aldolase_TIM"/>
</dbReference>
<dbReference type="InterPro" id="IPR008259">
    <property type="entry name" value="FMN_hydac_DH_AS"/>
</dbReference>
<sequence length="646" mass="70052">MKKSSPLCVADIEKIAKEVLEPKIWDFYSTGAMDLQTLRDNTEAFKRWRIRPRVLKDVSNVTLETTILGDHVSCPVGLSPASMQCAIHPDGEEASAQAAIANNVPMILSTYSTRSIEEVASHGKGKHANLWFQLYVYKDRRISEKLVQRAEKAGFKALVLTVDSPLVGRRLLDARNRFSLPPPHRFRNFDPVDDDGMAAENLTSAFHSSQSDTVDKAASKMAEMLASTSDKSLTFADIAWLRKTTSMKIVLKGIMTAEDAALAVEAGVDAIMVSNHGGRQLDGVLATIDALPEVVQAVENKCEVYVDSGFRTGTDILKALALGARAVFLGRPYLYGLAYNGVSGINQVLQLLVNELELSMALAGVSSVDQLTVDHLEYESSAGRARYFTNGRLKGQNVLITGASSGIGEACARSFARAGSNVILTARRAERLTALKASIEKDKDAGQVHTVPMDVRDRQSVMQSLKNLPPNLKEIDVLVNNAGLVIGLDKIEVISEDAINTMLDTNVKGLLNVTQAVLPGMRRRQKGHIINIGSVSGKQVYAGGGVYCASKHAVNALSRTLLLELVDSPVKVTEINPGMVETEFSVVRFSGDQEKADSVYEGLQPLTGDDIADLIIFAASRPAHVNIADMLVFPVNQADARTTHRQ</sequence>
<dbReference type="PANTHER" id="PTHR10578:SF149">
    <property type="entry name" value="2-HYDROXYACID OXIDASE 2"/>
    <property type="match status" value="1"/>
</dbReference>
<evidence type="ECO:0000313" key="8">
    <source>
        <dbReference type="Proteomes" id="UP000242875"/>
    </source>
</evidence>
<dbReference type="OrthoDB" id="6251714at2759"/>
<dbReference type="GO" id="GO:0016616">
    <property type="term" value="F:oxidoreductase activity, acting on the CH-OH group of donors, NAD or NADP as acceptor"/>
    <property type="evidence" value="ECO:0007669"/>
    <property type="project" value="UniProtKB-ARBA"/>
</dbReference>
<dbReference type="InterPro" id="IPR002347">
    <property type="entry name" value="SDR_fam"/>
</dbReference>
<keyword evidence="8" id="KW-1185">Reference proteome</keyword>
<accession>A0A261XZQ8</accession>
<dbReference type="InterPro" id="IPR012133">
    <property type="entry name" value="Alpha-hydoxy_acid_DH_FMN"/>
</dbReference>
<evidence type="ECO:0000256" key="1">
    <source>
        <dbReference type="ARBA" id="ARBA00001917"/>
    </source>
</evidence>
<organism evidence="7 8">
    <name type="scientific">Bifiguratus adelaidae</name>
    <dbReference type="NCBI Taxonomy" id="1938954"/>
    <lineage>
        <taxon>Eukaryota</taxon>
        <taxon>Fungi</taxon>
        <taxon>Fungi incertae sedis</taxon>
        <taxon>Mucoromycota</taxon>
        <taxon>Mucoromycotina</taxon>
        <taxon>Endogonomycetes</taxon>
        <taxon>Endogonales</taxon>
        <taxon>Endogonales incertae sedis</taxon>
        <taxon>Bifiguratus</taxon>
    </lineage>
</organism>
<dbReference type="Gene3D" id="3.40.50.720">
    <property type="entry name" value="NAD(P)-binding Rossmann-like Domain"/>
    <property type="match status" value="1"/>
</dbReference>
<reference evidence="7 8" key="1">
    <citation type="journal article" date="2017" name="Mycologia">
        <title>Bifiguratus adelaidae, gen. et sp. nov., a new member of Mucoromycotina in endophytic and soil-dwelling habitats.</title>
        <authorList>
            <person name="Torres-Cruz T.J."/>
            <person name="Billingsley Tobias T.L."/>
            <person name="Almatruk M."/>
            <person name="Hesse C."/>
            <person name="Kuske C.R."/>
            <person name="Desiro A."/>
            <person name="Benucci G.M."/>
            <person name="Bonito G."/>
            <person name="Stajich J.E."/>
            <person name="Dunlap C."/>
            <person name="Arnold A.E."/>
            <person name="Porras-Alfaro A."/>
        </authorList>
    </citation>
    <scope>NUCLEOTIDE SEQUENCE [LARGE SCALE GENOMIC DNA]</scope>
    <source>
        <strain evidence="7 8">AZ0501</strain>
    </source>
</reference>
<dbReference type="Gene3D" id="3.20.20.70">
    <property type="entry name" value="Aldolase class I"/>
    <property type="match status" value="1"/>
</dbReference>
<dbReference type="InterPro" id="IPR036291">
    <property type="entry name" value="NAD(P)-bd_dom_sf"/>
</dbReference>
<evidence type="ECO:0000256" key="4">
    <source>
        <dbReference type="ARBA" id="ARBA00073420"/>
    </source>
</evidence>
<dbReference type="SUPFAM" id="SSF51735">
    <property type="entry name" value="NAD(P)-binding Rossmann-fold domains"/>
    <property type="match status" value="1"/>
</dbReference>
<evidence type="ECO:0000313" key="7">
    <source>
        <dbReference type="EMBL" id="OZJ03808.1"/>
    </source>
</evidence>
<evidence type="ECO:0000256" key="5">
    <source>
        <dbReference type="ARBA" id="ARBA00083297"/>
    </source>
</evidence>
<dbReference type="FunFam" id="3.40.50.720:FF:000047">
    <property type="entry name" value="NADP-dependent L-serine/L-allo-threonine dehydrogenase"/>
    <property type="match status" value="1"/>
</dbReference>
<evidence type="ECO:0000259" key="6">
    <source>
        <dbReference type="PROSITE" id="PS51349"/>
    </source>
</evidence>
<dbReference type="AlphaFoldDB" id="A0A261XZQ8"/>
<dbReference type="GO" id="GO:0010181">
    <property type="term" value="F:FMN binding"/>
    <property type="evidence" value="ECO:0007669"/>
    <property type="project" value="InterPro"/>
</dbReference>
<evidence type="ECO:0000256" key="2">
    <source>
        <dbReference type="ARBA" id="ARBA00023002"/>
    </source>
</evidence>
<proteinExistence type="inferred from homology"/>
<dbReference type="InterPro" id="IPR000262">
    <property type="entry name" value="FMN-dep_DH"/>
</dbReference>
<dbReference type="Pfam" id="PF01070">
    <property type="entry name" value="FMN_dh"/>
    <property type="match status" value="1"/>
</dbReference>
<dbReference type="Proteomes" id="UP000242875">
    <property type="component" value="Unassembled WGS sequence"/>
</dbReference>
<name>A0A261XZQ8_9FUNG</name>
<evidence type="ECO:0000256" key="3">
    <source>
        <dbReference type="ARBA" id="ARBA00024042"/>
    </source>
</evidence>
<dbReference type="EMBL" id="MVBO01000068">
    <property type="protein sequence ID" value="OZJ03808.1"/>
    <property type="molecule type" value="Genomic_DNA"/>
</dbReference>
<feature type="domain" description="FMN hydroxy acid dehydrogenase" evidence="6">
    <location>
        <begin position="1"/>
        <end position="381"/>
    </location>
</feature>
<dbReference type="Pfam" id="PF00106">
    <property type="entry name" value="adh_short"/>
    <property type="match status" value="1"/>
</dbReference>
<dbReference type="PROSITE" id="PS00557">
    <property type="entry name" value="FMN_HYDROXY_ACID_DH_1"/>
    <property type="match status" value="1"/>
</dbReference>
<dbReference type="PROSITE" id="PS51349">
    <property type="entry name" value="FMN_HYDROXY_ACID_DH_2"/>
    <property type="match status" value="1"/>
</dbReference>
<dbReference type="CDD" id="cd02809">
    <property type="entry name" value="alpha_hydroxyacid_oxid_FMN"/>
    <property type="match status" value="1"/>
</dbReference>
<dbReference type="FunFam" id="3.20.20.70:FF:000056">
    <property type="entry name" value="hydroxyacid oxidase 2"/>
    <property type="match status" value="1"/>
</dbReference>
<dbReference type="InterPro" id="IPR037396">
    <property type="entry name" value="FMN_HAD"/>
</dbReference>
<gene>
    <name evidence="7" type="ORF">BZG36_03016</name>
</gene>
<dbReference type="PRINTS" id="PR00080">
    <property type="entry name" value="SDRFAMILY"/>
</dbReference>
<keyword evidence="2" id="KW-0560">Oxidoreductase</keyword>